<dbReference type="GO" id="GO:0031640">
    <property type="term" value="P:killing of cells of another organism"/>
    <property type="evidence" value="ECO:0007669"/>
    <property type="project" value="UniProtKB-KW"/>
</dbReference>
<evidence type="ECO:0000256" key="11">
    <source>
        <dbReference type="ARBA" id="ARBA00023035"/>
    </source>
</evidence>
<evidence type="ECO:0000313" key="17">
    <source>
        <dbReference type="EMBL" id="KAL3753278.1"/>
    </source>
</evidence>
<evidence type="ECO:0000256" key="12">
    <source>
        <dbReference type="ARBA" id="ARBA00023157"/>
    </source>
</evidence>
<evidence type="ECO:0000259" key="16">
    <source>
        <dbReference type="PROSITE" id="PS51473"/>
    </source>
</evidence>
<dbReference type="InterPro" id="IPR051378">
    <property type="entry name" value="Cell2Cell_Antifungal"/>
</dbReference>
<accession>A0ABD3LRL5</accession>
<dbReference type="PANTHER" id="PTHR32080">
    <property type="entry name" value="ANTIFUNGAL PROTEIN GINKBILOBIN-2-LIKE"/>
    <property type="match status" value="1"/>
</dbReference>
<dbReference type="Proteomes" id="UP001634007">
    <property type="component" value="Unassembled WGS sequence"/>
</dbReference>
<dbReference type="CDD" id="cd23509">
    <property type="entry name" value="Gnk2-like"/>
    <property type="match status" value="1"/>
</dbReference>
<feature type="domain" description="Gnk2-homologous" evidence="16">
    <location>
        <begin position="27"/>
        <end position="131"/>
    </location>
</feature>
<evidence type="ECO:0000256" key="14">
    <source>
        <dbReference type="ARBA" id="ARBA00038393"/>
    </source>
</evidence>
<keyword evidence="5 15" id="KW-0732">Signal</keyword>
<reference evidence="17 18" key="1">
    <citation type="submission" date="2024-11" db="EMBL/GenBank/DDBJ databases">
        <title>Chromosome-level genome assembly of Eucalyptus globulus Labill. provides insights into its genome evolution.</title>
        <authorList>
            <person name="Li X."/>
        </authorList>
    </citation>
    <scope>NUCLEOTIDE SEQUENCE [LARGE SCALE GENOMIC DNA]</scope>
    <source>
        <strain evidence="17">CL2024</strain>
        <tissue evidence="17">Fresh tender leaves</tissue>
    </source>
</reference>
<gene>
    <name evidence="17" type="ORF">ACJRO7_000642</name>
</gene>
<organism evidence="17 18">
    <name type="scientific">Eucalyptus globulus</name>
    <name type="common">Tasmanian blue gum</name>
    <dbReference type="NCBI Taxonomy" id="34317"/>
    <lineage>
        <taxon>Eukaryota</taxon>
        <taxon>Viridiplantae</taxon>
        <taxon>Streptophyta</taxon>
        <taxon>Embryophyta</taxon>
        <taxon>Tracheophyta</taxon>
        <taxon>Spermatophyta</taxon>
        <taxon>Magnoliopsida</taxon>
        <taxon>eudicotyledons</taxon>
        <taxon>Gunneridae</taxon>
        <taxon>Pentapetalae</taxon>
        <taxon>rosids</taxon>
        <taxon>malvids</taxon>
        <taxon>Myrtales</taxon>
        <taxon>Myrtaceae</taxon>
        <taxon>Myrtoideae</taxon>
        <taxon>Eucalypteae</taxon>
        <taxon>Eucalyptus</taxon>
    </lineage>
</organism>
<dbReference type="PROSITE" id="PS51473">
    <property type="entry name" value="GNK2"/>
    <property type="match status" value="1"/>
</dbReference>
<evidence type="ECO:0000256" key="3">
    <source>
        <dbReference type="ARBA" id="ARBA00022577"/>
    </source>
</evidence>
<comment type="subcellular location">
    <subcellularLocation>
        <location evidence="13">Cell junction</location>
        <location evidence="13">Plasmodesma</location>
    </subcellularLocation>
    <subcellularLocation>
        <location evidence="1">Cell membrane</location>
        <topology evidence="1">Single-pass type I membrane protein</topology>
    </subcellularLocation>
</comment>
<keyword evidence="2" id="KW-0929">Antimicrobial</keyword>
<dbReference type="Pfam" id="PF01657">
    <property type="entry name" value="Stress-antifung"/>
    <property type="match status" value="1"/>
</dbReference>
<evidence type="ECO:0000313" key="18">
    <source>
        <dbReference type="Proteomes" id="UP001634007"/>
    </source>
</evidence>
<keyword evidence="6" id="KW-0430">Lectin</keyword>
<dbReference type="PANTHER" id="PTHR32080:SF54">
    <property type="entry name" value="GNK2-HOMOLOGOUS DOMAIN-CONTAINING PROTEIN"/>
    <property type="match status" value="1"/>
</dbReference>
<evidence type="ECO:0000256" key="6">
    <source>
        <dbReference type="ARBA" id="ARBA00022734"/>
    </source>
</evidence>
<evidence type="ECO:0000256" key="4">
    <source>
        <dbReference type="ARBA" id="ARBA00022581"/>
    </source>
</evidence>
<keyword evidence="12" id="KW-1015">Disulfide bond</keyword>
<keyword evidence="8" id="KW-0611">Plant defense</keyword>
<keyword evidence="18" id="KW-1185">Reference proteome</keyword>
<dbReference type="InterPro" id="IPR038408">
    <property type="entry name" value="GNK2_sf"/>
</dbReference>
<evidence type="ECO:0000256" key="8">
    <source>
        <dbReference type="ARBA" id="ARBA00022821"/>
    </source>
</evidence>
<keyword evidence="11" id="KW-0465">Mannose-binding</keyword>
<dbReference type="GO" id="GO:0009506">
    <property type="term" value="C:plasmodesma"/>
    <property type="evidence" value="ECO:0007669"/>
    <property type="project" value="UniProtKB-SubCell"/>
</dbReference>
<evidence type="ECO:0000256" key="9">
    <source>
        <dbReference type="ARBA" id="ARBA00022949"/>
    </source>
</evidence>
<dbReference type="GO" id="GO:0005886">
    <property type="term" value="C:plasma membrane"/>
    <property type="evidence" value="ECO:0007669"/>
    <property type="project" value="UniProtKB-SubCell"/>
</dbReference>
<feature type="signal peptide" evidence="15">
    <location>
        <begin position="1"/>
        <end position="23"/>
    </location>
</feature>
<dbReference type="GO" id="GO:0042742">
    <property type="term" value="P:defense response to bacterium"/>
    <property type="evidence" value="ECO:0007669"/>
    <property type="project" value="UniProtKB-KW"/>
</dbReference>
<sequence length="133" mass="14259">MDTLSRVKIMLVGSLLMFHVVQGAPDTSITCRGCNGGTYSSENPYANTVAYVLTDMATAAPNHANYNYYTMSPYPTTAAYGRATCNSALSHSDCSICVKAAKACILANCPNSPGVNMVFEDCSMRYESYSFTG</sequence>
<dbReference type="GO" id="GO:0050832">
    <property type="term" value="P:defense response to fungus"/>
    <property type="evidence" value="ECO:0007669"/>
    <property type="project" value="UniProtKB-KW"/>
</dbReference>
<evidence type="ECO:0000256" key="13">
    <source>
        <dbReference type="ARBA" id="ARBA00024184"/>
    </source>
</evidence>
<proteinExistence type="inferred from homology"/>
<evidence type="ECO:0000256" key="1">
    <source>
        <dbReference type="ARBA" id="ARBA00004251"/>
    </source>
</evidence>
<keyword evidence="7" id="KW-0677">Repeat</keyword>
<keyword evidence="10" id="KW-0044">Antibiotic</keyword>
<comment type="similarity">
    <text evidence="14">Belongs to the cysteine-rich repeat secretory protein family. Plasmodesmata-located proteins (PDLD) subfamily.</text>
</comment>
<keyword evidence="9" id="KW-0965">Cell junction</keyword>
<keyword evidence="3" id="KW-0295">Fungicide</keyword>
<evidence type="ECO:0000256" key="10">
    <source>
        <dbReference type="ARBA" id="ARBA00023022"/>
    </source>
</evidence>
<dbReference type="InterPro" id="IPR002902">
    <property type="entry name" value="GNK2"/>
</dbReference>
<evidence type="ECO:0000256" key="7">
    <source>
        <dbReference type="ARBA" id="ARBA00022737"/>
    </source>
</evidence>
<evidence type="ECO:0000256" key="15">
    <source>
        <dbReference type="SAM" id="SignalP"/>
    </source>
</evidence>
<evidence type="ECO:0000256" key="5">
    <source>
        <dbReference type="ARBA" id="ARBA00022729"/>
    </source>
</evidence>
<feature type="chain" id="PRO_5044855479" description="Gnk2-homologous domain-containing protein" evidence="15">
    <location>
        <begin position="24"/>
        <end position="133"/>
    </location>
</feature>
<dbReference type="Gene3D" id="3.30.430.20">
    <property type="entry name" value="Gnk2 domain, C-X8-C-X2-C motif"/>
    <property type="match status" value="1"/>
</dbReference>
<dbReference type="GO" id="GO:0005537">
    <property type="term" value="F:D-mannose binding"/>
    <property type="evidence" value="ECO:0007669"/>
    <property type="project" value="UniProtKB-KW"/>
</dbReference>
<comment type="caution">
    <text evidence="17">The sequence shown here is derived from an EMBL/GenBank/DDBJ whole genome shotgun (WGS) entry which is preliminary data.</text>
</comment>
<name>A0ABD3LRL5_EUCGL</name>
<evidence type="ECO:0000256" key="2">
    <source>
        <dbReference type="ARBA" id="ARBA00022529"/>
    </source>
</evidence>
<protein>
    <recommendedName>
        <fullName evidence="16">Gnk2-homologous domain-containing protein</fullName>
    </recommendedName>
</protein>
<dbReference type="EMBL" id="JBJKBG010000001">
    <property type="protein sequence ID" value="KAL3753278.1"/>
    <property type="molecule type" value="Genomic_DNA"/>
</dbReference>
<dbReference type="AlphaFoldDB" id="A0ABD3LRL5"/>
<keyword evidence="4" id="KW-0945">Host-virus interaction</keyword>